<feature type="transmembrane region" description="Helical" evidence="7">
    <location>
        <begin position="530"/>
        <end position="552"/>
    </location>
</feature>
<dbReference type="eggNOG" id="KOG3832">
    <property type="taxonomic scope" value="Eukaryota"/>
</dbReference>
<evidence type="ECO:0000256" key="4">
    <source>
        <dbReference type="ARBA" id="ARBA00023136"/>
    </source>
</evidence>
<keyword evidence="4 7" id="KW-0472">Membrane</keyword>
<dbReference type="PhylomeDB" id="T1J036"/>
<sequence>MMKKVLTTMTVDNRKDPHSPNRLIITQIVITNEYVKSVIIEDFVINQTRHVIKFIRNRLCIDSASTFDFYITKLNMPLSQRITNKQEYSKLTGSVFIFNLIVGTGALTLPYAFSRAGWLMGLFVISILAFMSFITVTFVIESMATTNAILHWQKLENFKSRLIKTPEGNERIEVNSLSQSELEVASNTSIMSSNDSTEEYAPLLENSEPHRLPMPIDYYSITEAVEMGQMISVYFKKIGITIFYICICIYLYGDLAIYATAVAKSLRDVTCYNIDYSTFVPESHIGNNSCNEKIPLNESCWGESLNITRSDAYKLYIAIFTLVLGPFVFFNVQKTKYLQMITSAFRWIAFLSMIILTIIHLAKGQGKGTPKIVNWKHIPDLFGVCIYSFMCHHSLPSLITPISDKRKLQRLFAVDYSVIVSFYLLLSLTGVFTFSSVNDLYTLNFQPDRCNLDDPNSITTFVAIQYFLALFPVFTLSTNFPIIGITLRNNLRAIILKENANWWFKNIVTPFITILPPVFISLMTEDVGQLVGYTGTYAGSSIQYIIPVVLVYKSRKMAETCLGNGVKNIHVSVFRHNYWLIIVVVWSISCVILATISKFF</sequence>
<feature type="transmembrane region" description="Helical" evidence="7">
    <location>
        <begin position="344"/>
        <end position="361"/>
    </location>
</feature>
<dbReference type="InterPro" id="IPR013057">
    <property type="entry name" value="AA_transpt_TM"/>
</dbReference>
<dbReference type="PANTHER" id="PTHR16189:SF0">
    <property type="entry name" value="TRANSMEMBRANE PROTEIN 104"/>
    <property type="match status" value="1"/>
</dbReference>
<reference evidence="10" key="1">
    <citation type="submission" date="2011-05" db="EMBL/GenBank/DDBJ databases">
        <authorList>
            <person name="Richards S.R."/>
            <person name="Qu J."/>
            <person name="Jiang H."/>
            <person name="Jhangiani S.N."/>
            <person name="Agravi P."/>
            <person name="Goodspeed R."/>
            <person name="Gross S."/>
            <person name="Mandapat C."/>
            <person name="Jackson L."/>
            <person name="Mathew T."/>
            <person name="Pu L."/>
            <person name="Thornton R."/>
            <person name="Saada N."/>
            <person name="Wilczek-Boney K.B."/>
            <person name="Lee S."/>
            <person name="Kovar C."/>
            <person name="Wu Y."/>
            <person name="Scherer S.E."/>
            <person name="Worley K.C."/>
            <person name="Muzny D.M."/>
            <person name="Gibbs R."/>
        </authorList>
    </citation>
    <scope>NUCLEOTIDE SEQUENCE</scope>
    <source>
        <strain evidence="10">Brora</strain>
    </source>
</reference>
<evidence type="ECO:0000256" key="5">
    <source>
        <dbReference type="ARBA" id="ARBA00023180"/>
    </source>
</evidence>
<feature type="transmembrane region" description="Helical" evidence="7">
    <location>
        <begin position="381"/>
        <end position="399"/>
    </location>
</feature>
<keyword evidence="2 7" id="KW-0812">Transmembrane</keyword>
<dbReference type="PANTHER" id="PTHR16189">
    <property type="entry name" value="TRANSMEMBRANE PROTEIN 104-RELATED"/>
    <property type="match status" value="1"/>
</dbReference>
<feature type="transmembrane region" description="Helical" evidence="7">
    <location>
        <begin position="411"/>
        <end position="437"/>
    </location>
</feature>
<feature type="domain" description="Amino acid transporter transmembrane" evidence="8">
    <location>
        <begin position="315"/>
        <end position="568"/>
    </location>
</feature>
<evidence type="ECO:0000256" key="2">
    <source>
        <dbReference type="ARBA" id="ARBA00022692"/>
    </source>
</evidence>
<keyword evidence="5" id="KW-0325">Glycoprotein</keyword>
<evidence type="ECO:0000256" key="1">
    <source>
        <dbReference type="ARBA" id="ARBA00004141"/>
    </source>
</evidence>
<evidence type="ECO:0000313" key="10">
    <source>
        <dbReference type="Proteomes" id="UP000014500"/>
    </source>
</evidence>
<evidence type="ECO:0000256" key="6">
    <source>
        <dbReference type="ARBA" id="ARBA00038166"/>
    </source>
</evidence>
<feature type="domain" description="Amino acid transporter transmembrane" evidence="8">
    <location>
        <begin position="89"/>
        <end position="142"/>
    </location>
</feature>
<organism evidence="9 10">
    <name type="scientific">Strigamia maritima</name>
    <name type="common">European centipede</name>
    <name type="synonym">Geophilus maritimus</name>
    <dbReference type="NCBI Taxonomy" id="126957"/>
    <lineage>
        <taxon>Eukaryota</taxon>
        <taxon>Metazoa</taxon>
        <taxon>Ecdysozoa</taxon>
        <taxon>Arthropoda</taxon>
        <taxon>Myriapoda</taxon>
        <taxon>Chilopoda</taxon>
        <taxon>Pleurostigmophora</taxon>
        <taxon>Geophilomorpha</taxon>
        <taxon>Linotaeniidae</taxon>
        <taxon>Strigamia</taxon>
    </lineage>
</organism>
<dbReference type="EnsemblMetazoa" id="SMAR006875-RA">
    <property type="protein sequence ID" value="SMAR006875-PA"/>
    <property type="gene ID" value="SMAR006875"/>
</dbReference>
<reference evidence="9" key="2">
    <citation type="submission" date="2015-02" db="UniProtKB">
        <authorList>
            <consortium name="EnsemblMetazoa"/>
        </authorList>
    </citation>
    <scope>IDENTIFICATION</scope>
</reference>
<dbReference type="HOGENOM" id="CLU_025541_1_0_1"/>
<name>T1J036_STRMM</name>
<feature type="transmembrane region" description="Helical" evidence="7">
    <location>
        <begin position="91"/>
        <end position="112"/>
    </location>
</feature>
<feature type="transmembrane region" description="Helical" evidence="7">
    <location>
        <begin position="238"/>
        <end position="259"/>
    </location>
</feature>
<proteinExistence type="inferred from homology"/>
<protein>
    <recommendedName>
        <fullName evidence="8">Amino acid transporter transmembrane domain-containing protein</fullName>
    </recommendedName>
</protein>
<dbReference type="GO" id="GO:0016020">
    <property type="term" value="C:membrane"/>
    <property type="evidence" value="ECO:0007669"/>
    <property type="project" value="UniProtKB-SubCell"/>
</dbReference>
<feature type="transmembrane region" description="Helical" evidence="7">
    <location>
        <begin position="503"/>
        <end position="524"/>
    </location>
</feature>
<feature type="transmembrane region" description="Helical" evidence="7">
    <location>
        <begin position="577"/>
        <end position="596"/>
    </location>
</feature>
<accession>T1J036</accession>
<feature type="transmembrane region" description="Helical" evidence="7">
    <location>
        <begin position="118"/>
        <end position="140"/>
    </location>
</feature>
<feature type="transmembrane region" description="Helical" evidence="7">
    <location>
        <begin position="457"/>
        <end position="482"/>
    </location>
</feature>
<dbReference type="Pfam" id="PF01490">
    <property type="entry name" value="Aa_trans"/>
    <property type="match status" value="2"/>
</dbReference>
<dbReference type="OMA" id="GHREGHP"/>
<dbReference type="Proteomes" id="UP000014500">
    <property type="component" value="Unassembled WGS sequence"/>
</dbReference>
<evidence type="ECO:0000313" key="9">
    <source>
        <dbReference type="EnsemblMetazoa" id="SMAR006875-PA"/>
    </source>
</evidence>
<keyword evidence="10" id="KW-1185">Reference proteome</keyword>
<evidence type="ECO:0000256" key="3">
    <source>
        <dbReference type="ARBA" id="ARBA00022989"/>
    </source>
</evidence>
<evidence type="ECO:0000256" key="7">
    <source>
        <dbReference type="SAM" id="Phobius"/>
    </source>
</evidence>
<comment type="similarity">
    <text evidence="6">Belongs to the TMEM104 family.</text>
</comment>
<dbReference type="AlphaFoldDB" id="T1J036"/>
<feature type="transmembrane region" description="Helical" evidence="7">
    <location>
        <begin position="313"/>
        <end position="332"/>
    </location>
</feature>
<comment type="subcellular location">
    <subcellularLocation>
        <location evidence="1">Membrane</location>
        <topology evidence="1">Multi-pass membrane protein</topology>
    </subcellularLocation>
</comment>
<evidence type="ECO:0000259" key="8">
    <source>
        <dbReference type="Pfam" id="PF01490"/>
    </source>
</evidence>
<keyword evidence="3 7" id="KW-1133">Transmembrane helix</keyword>
<dbReference type="EMBL" id="JH431731">
    <property type="status" value="NOT_ANNOTATED_CDS"/>
    <property type="molecule type" value="Genomic_DNA"/>
</dbReference>